<dbReference type="AlphaFoldDB" id="A0A0F9DXC0"/>
<dbReference type="InterPro" id="IPR017592">
    <property type="entry name" value="Pilus_assmbl_Flp-typ_CpaB"/>
</dbReference>
<dbReference type="InterPro" id="IPR031571">
    <property type="entry name" value="RcpC_dom"/>
</dbReference>
<feature type="compositionally biased region" description="Low complexity" evidence="1">
    <location>
        <begin position="278"/>
        <end position="294"/>
    </location>
</feature>
<reference evidence="3" key="1">
    <citation type="journal article" date="2015" name="Nature">
        <title>Complex archaea that bridge the gap between prokaryotes and eukaryotes.</title>
        <authorList>
            <person name="Spang A."/>
            <person name="Saw J.H."/>
            <person name="Jorgensen S.L."/>
            <person name="Zaremba-Niedzwiedzka K."/>
            <person name="Martijn J."/>
            <person name="Lind A.E."/>
            <person name="van Eijk R."/>
            <person name="Schleper C."/>
            <person name="Guy L."/>
            <person name="Ettema T.J."/>
        </authorList>
    </citation>
    <scope>NUCLEOTIDE SEQUENCE</scope>
</reference>
<evidence type="ECO:0000259" key="2">
    <source>
        <dbReference type="SMART" id="SM00858"/>
    </source>
</evidence>
<feature type="region of interest" description="Disordered" evidence="1">
    <location>
        <begin position="256"/>
        <end position="301"/>
    </location>
</feature>
<sequence length="301" mass="31389">MKWSVVGLLLLGVTAAVCAAVLVGSLRSSMRSSDATKEQALGNVEVIVAAKALPALTLVAADSILSKTVPKDKLSAGSYSRPEGVLGKVLSRPMVEGQTFTAKCFATDGTGKQLAAMLPKGMRAVAVPLARHSGLQGLLYPGCVVDVLTSFKVLAQKDHTRQVISTVMIQGVQVIAIESDTIVSAEKDPNAPTSANRVGSGGRQNVTLMVSPQEAQALQLAVEHGSISLAMRSPLDTSPVRGDPTELTEWVKALLASLSEPRPPEPTPVGPVPPPRAGPYGPTTRPQPVVVQPVVKPPRNP</sequence>
<dbReference type="Pfam" id="PF08666">
    <property type="entry name" value="SAF"/>
    <property type="match status" value="1"/>
</dbReference>
<dbReference type="Pfam" id="PF16976">
    <property type="entry name" value="RcpC"/>
    <property type="match status" value="1"/>
</dbReference>
<comment type="caution">
    <text evidence="3">The sequence shown here is derived from an EMBL/GenBank/DDBJ whole genome shotgun (WGS) entry which is preliminary data.</text>
</comment>
<dbReference type="SMART" id="SM00858">
    <property type="entry name" value="SAF"/>
    <property type="match status" value="1"/>
</dbReference>
<dbReference type="InterPro" id="IPR013974">
    <property type="entry name" value="SAF"/>
</dbReference>
<gene>
    <name evidence="3" type="ORF">LCGC14_2495020</name>
</gene>
<accession>A0A0F9DXC0</accession>
<feature type="compositionally biased region" description="Pro residues" evidence="1">
    <location>
        <begin position="264"/>
        <end position="277"/>
    </location>
</feature>
<organism evidence="3">
    <name type="scientific">marine sediment metagenome</name>
    <dbReference type="NCBI Taxonomy" id="412755"/>
    <lineage>
        <taxon>unclassified sequences</taxon>
        <taxon>metagenomes</taxon>
        <taxon>ecological metagenomes</taxon>
    </lineage>
</organism>
<feature type="domain" description="SAF" evidence="2">
    <location>
        <begin position="44"/>
        <end position="106"/>
    </location>
</feature>
<dbReference type="EMBL" id="LAZR01039640">
    <property type="protein sequence ID" value="KKL16493.1"/>
    <property type="molecule type" value="Genomic_DNA"/>
</dbReference>
<protein>
    <recommendedName>
        <fullName evidence="2">SAF domain-containing protein</fullName>
    </recommendedName>
</protein>
<dbReference type="CDD" id="cd11614">
    <property type="entry name" value="SAF_CpaB_FlgA_like"/>
    <property type="match status" value="1"/>
</dbReference>
<dbReference type="NCBIfam" id="TIGR03177">
    <property type="entry name" value="pilus_cpaB"/>
    <property type="match status" value="1"/>
</dbReference>
<proteinExistence type="predicted"/>
<feature type="non-terminal residue" evidence="3">
    <location>
        <position position="301"/>
    </location>
</feature>
<evidence type="ECO:0000256" key="1">
    <source>
        <dbReference type="SAM" id="MobiDB-lite"/>
    </source>
</evidence>
<name>A0A0F9DXC0_9ZZZZ</name>
<evidence type="ECO:0000313" key="3">
    <source>
        <dbReference type="EMBL" id="KKL16493.1"/>
    </source>
</evidence>